<feature type="region of interest" description="Disordered" evidence="1">
    <location>
        <begin position="953"/>
        <end position="978"/>
    </location>
</feature>
<evidence type="ECO:0000313" key="5">
    <source>
        <dbReference type="Proteomes" id="UP001480955"/>
    </source>
</evidence>
<dbReference type="Gene3D" id="3.40.570.10">
    <property type="entry name" value="Extracellular Endonuclease, subunit A"/>
    <property type="match status" value="1"/>
</dbReference>
<proteinExistence type="predicted"/>
<feature type="domain" description="DUF4781" evidence="3">
    <location>
        <begin position="491"/>
        <end position="691"/>
    </location>
</feature>
<gene>
    <name evidence="4" type="ORF">ABS772_07535</name>
</gene>
<protein>
    <submittedName>
        <fullName evidence="4">DUF4781 domain-containing protein</fullName>
    </submittedName>
</protein>
<sequence length="1132" mass="117687">MASSASVAPRTAPATAPTPPPEKPETGFSPSAPAEPAAEGGSTAPASANENAPATGTAPEAANPADTLPPEREKAIADWADQKSDHSGGFLGFGGTDSSEKVRDALAGRSELGPMDANEQRALADRMIARWEAGHGDGASGPSRLVDALEDAPDSRALVGERLAARASAITRETPFDPEKPGENWETRARAQGYANNAVRAAGEADDPAAAGRLRSMTEALGPDDAAGFARTLAGRDGIMDGGMIAAEGGSPLGRTLAALNDGPPSETRSSFVQNAFAETPASAYFDPQLQGAMGTALAREWNPDDAGAAARDAERLTGILATDQGQRLLGAGGEDGPSLDTRVNALATVRADGAITGDTLKQTDDPWTNPAILSPSAQASARQYLDARGDAPVALSGTDLDNTVGTAMGMPPALPPGTDPAEAEAAAARGAFNFYGSGEAAEPVKAVADQIRAVAGEAPANVAVLPVTYSDGKTGPVQLPLFRVTDPSGAERYVDNTGRRYDDFEDWRTNNTLPPGTQVYPEGGHLTAGADGKVALGQGNTPETVDTFGEHVTSVVDKAALVGGIVAGGVLIVGTGGLATPAVAAGASAVAVGAGAWGAYRSGSALVDRGQHGQSLNPVTDAEARGLWLNLGASVASVGAFGSAARLSQLGQAGRAVAPLEASLHGYTQAGAFALDTAAVAHQGVETARNWDRMSGDQRIESILQMGFWGVGAGVGMRAAGTRNPGDMFNPVTVRDGILASNPPPVAADPALRGDAVQIDFDHGSGVVTGIRHGPEASPADIALHQRTAQNIQRSLTLEGQVSRLFAGGDAPPPGSVGWAARHDIAKVRERLDARVAELADPGLTPARRAEIEHANTVDRAHLDALSGEVSSFVRDPSAATIDARNTKRLAVDDALNNPKRLKTAEDVRTARANLRNETVAVDTENFSATWHLDGEGQLKVADAYITDLSHGKKRSSTESGLTSAVSREGGNGRTDEAKITNAKGKEVYDLTRVDDGGHGIGHRFFGDMGLANLFPQNARFNQQDFRMLEDDVAGWLEAGAEVRYRVAVGDNPSFNASARTENGWGADHRPDKVFVEYQVFKPGDPPTPILKKRYKFDNDTNAQYRPLQQEYAAANPAELQRLMRERILGQ</sequence>
<comment type="caution">
    <text evidence="4">The sequence shown here is derived from an EMBL/GenBank/DDBJ whole genome shotgun (WGS) entry which is preliminary data.</text>
</comment>
<evidence type="ECO:0000256" key="1">
    <source>
        <dbReference type="SAM" id="MobiDB-lite"/>
    </source>
</evidence>
<evidence type="ECO:0000259" key="2">
    <source>
        <dbReference type="Pfam" id="PF13930"/>
    </source>
</evidence>
<feature type="compositionally biased region" description="Low complexity" evidence="1">
    <location>
        <begin position="1"/>
        <end position="15"/>
    </location>
</feature>
<reference evidence="4 5" key="1">
    <citation type="submission" date="2024-06" db="EMBL/GenBank/DDBJ databases">
        <authorList>
            <person name="Campbell A.G."/>
        </authorList>
    </citation>
    <scope>NUCLEOTIDE SEQUENCE [LARGE SCALE GENOMIC DNA]</scope>
    <source>
        <strain evidence="4 5">EM12</strain>
    </source>
</reference>
<accession>A0ABV1QK83</accession>
<evidence type="ECO:0000313" key="4">
    <source>
        <dbReference type="EMBL" id="MER2249764.1"/>
    </source>
</evidence>
<dbReference type="PANTHER" id="PTHR21115">
    <property type="entry name" value="GH06117P-RELATED"/>
    <property type="match status" value="1"/>
</dbReference>
<dbReference type="Proteomes" id="UP001480955">
    <property type="component" value="Unassembled WGS sequence"/>
</dbReference>
<feature type="region of interest" description="Disordered" evidence="1">
    <location>
        <begin position="1"/>
        <end position="99"/>
    </location>
</feature>
<dbReference type="PANTHER" id="PTHR21115:SF0">
    <property type="entry name" value="GH06117P-RELATED"/>
    <property type="match status" value="1"/>
</dbReference>
<dbReference type="InterPro" id="IPR044929">
    <property type="entry name" value="DNA/RNA_non-sp_Endonuclease_sf"/>
</dbReference>
<feature type="compositionally biased region" description="Low complexity" evidence="1">
    <location>
        <begin position="29"/>
        <end position="48"/>
    </location>
</feature>
<feature type="domain" description="Type VII secretion system protein EssD-like" evidence="2">
    <location>
        <begin position="981"/>
        <end position="1050"/>
    </location>
</feature>
<keyword evidence="5" id="KW-1185">Reference proteome</keyword>
<dbReference type="InterPro" id="IPR031962">
    <property type="entry name" value="DUF4781"/>
</dbReference>
<dbReference type="InterPro" id="IPR044927">
    <property type="entry name" value="Endonuclea_NS_2"/>
</dbReference>
<dbReference type="Pfam" id="PF16013">
    <property type="entry name" value="DUF4781"/>
    <property type="match status" value="1"/>
</dbReference>
<evidence type="ECO:0000259" key="3">
    <source>
        <dbReference type="Pfam" id="PF16013"/>
    </source>
</evidence>
<name>A0ABV1QK83_9HYPH</name>
<dbReference type="RefSeq" id="WP_350393428.1">
    <property type="nucleotide sequence ID" value="NZ_JBELQE010000048.1"/>
</dbReference>
<dbReference type="Pfam" id="PF13930">
    <property type="entry name" value="Endonuclea_NS_2"/>
    <property type="match status" value="1"/>
</dbReference>
<organism evidence="4 5">
    <name type="scientific">Methylorubrum podarium</name>
    <dbReference type="NCBI Taxonomy" id="200476"/>
    <lineage>
        <taxon>Bacteria</taxon>
        <taxon>Pseudomonadati</taxon>
        <taxon>Pseudomonadota</taxon>
        <taxon>Alphaproteobacteria</taxon>
        <taxon>Hyphomicrobiales</taxon>
        <taxon>Methylobacteriaceae</taxon>
        <taxon>Methylorubrum</taxon>
    </lineage>
</organism>
<feature type="compositionally biased region" description="Basic and acidic residues" evidence="1">
    <location>
        <begin position="69"/>
        <end position="86"/>
    </location>
</feature>
<dbReference type="EMBL" id="JBELQE010000048">
    <property type="protein sequence ID" value="MER2249764.1"/>
    <property type="molecule type" value="Genomic_DNA"/>
</dbReference>